<evidence type="ECO:0000313" key="3">
    <source>
        <dbReference type="Proteomes" id="UP001156629"/>
    </source>
</evidence>
<sequence length="430" mass="44252">MASTYWTGGTSGDFYDVKNWSTGASPTTYHDVSIFGTSSTVTAEAVASTASATAVPSLTIGAYGTLDITASSCQSSASSPVFSTSAFQVFQYGSIVIDTASAVQLGDINVMSGTLTIENNRSNVFMGDGSRLNGDGTLNLINSTFGSQTASINVENSMHITLSGNSTMYTGYLTTGVSVSFDSKSSEQFFLNGSDGSVDTKFSGVSSKTQFGITANTGETPLSASYVKNTDGSYSLVVQESDNHTLTLNSVTMASGYTPGTLAITQDKSGNYLISDTSANSGNSGNHCGGHGGHWGHHDGNSSGHNGNSGWSGHDGHSGWNGHNGSSTGCGDHGSSWGWGWGSGGCDYSSSIQQIISSWNSAFSSCKGWQSSNCGGSNWYGGNSTQASSAWNCSSSWGQQSGSHGCFSSSGQSSSHSQTPVTHNTSHWGC</sequence>
<proteinExistence type="predicted"/>
<protein>
    <submittedName>
        <fullName evidence="2">Uncharacterized protein</fullName>
    </submittedName>
</protein>
<dbReference type="RefSeq" id="WP_099287009.1">
    <property type="nucleotide sequence ID" value="NZ_BEWP01000008.1"/>
</dbReference>
<keyword evidence="3" id="KW-1185">Reference proteome</keyword>
<evidence type="ECO:0000256" key="1">
    <source>
        <dbReference type="SAM" id="MobiDB-lite"/>
    </source>
</evidence>
<organism evidence="2 3">
    <name type="scientific">Gluconobacter kondonii</name>
    <dbReference type="NCBI Taxonomy" id="941463"/>
    <lineage>
        <taxon>Bacteria</taxon>
        <taxon>Pseudomonadati</taxon>
        <taxon>Pseudomonadota</taxon>
        <taxon>Alphaproteobacteria</taxon>
        <taxon>Acetobacterales</taxon>
        <taxon>Acetobacteraceae</taxon>
        <taxon>Gluconobacter</taxon>
    </lineage>
</organism>
<comment type="caution">
    <text evidence="2">The sequence shown here is derived from an EMBL/GenBank/DDBJ whole genome shotgun (WGS) entry which is preliminary data.</text>
</comment>
<feature type="compositionally biased region" description="Low complexity" evidence="1">
    <location>
        <begin position="409"/>
        <end position="418"/>
    </location>
</feature>
<feature type="compositionally biased region" description="Low complexity" evidence="1">
    <location>
        <begin position="301"/>
        <end position="313"/>
    </location>
</feature>
<dbReference type="GeneID" id="76195164"/>
<gene>
    <name evidence="2" type="ORF">GCM10007870_19900</name>
</gene>
<accession>A0ABQ5WUS9</accession>
<name>A0ABQ5WUS9_9PROT</name>
<feature type="region of interest" description="Disordered" evidence="1">
    <location>
        <begin position="284"/>
        <end position="313"/>
    </location>
</feature>
<reference evidence="3" key="1">
    <citation type="journal article" date="2019" name="Int. J. Syst. Evol. Microbiol.">
        <title>The Global Catalogue of Microorganisms (GCM) 10K type strain sequencing project: providing services to taxonomists for standard genome sequencing and annotation.</title>
        <authorList>
            <consortium name="The Broad Institute Genomics Platform"/>
            <consortium name="The Broad Institute Genome Sequencing Center for Infectious Disease"/>
            <person name="Wu L."/>
            <person name="Ma J."/>
        </authorList>
    </citation>
    <scope>NUCLEOTIDE SEQUENCE [LARGE SCALE GENOMIC DNA]</scope>
    <source>
        <strain evidence="3">NBRC 3266</strain>
    </source>
</reference>
<feature type="compositionally biased region" description="Polar residues" evidence="1">
    <location>
        <begin position="419"/>
        <end position="430"/>
    </location>
</feature>
<dbReference type="EMBL" id="BSNV01000008">
    <property type="protein sequence ID" value="GLQ66406.1"/>
    <property type="molecule type" value="Genomic_DNA"/>
</dbReference>
<feature type="region of interest" description="Disordered" evidence="1">
    <location>
        <begin position="409"/>
        <end position="430"/>
    </location>
</feature>
<evidence type="ECO:0000313" key="2">
    <source>
        <dbReference type="EMBL" id="GLQ66406.1"/>
    </source>
</evidence>
<dbReference type="Proteomes" id="UP001156629">
    <property type="component" value="Unassembled WGS sequence"/>
</dbReference>